<dbReference type="AlphaFoldDB" id="A0A164T257"/>
<sequence>MPPHIIVWNGGAPTSTPPCFSPVIPTVGNEDVLTQSWVPIAWLGAYDYDALSYV</sequence>
<protein>
    <submittedName>
        <fullName evidence="1">Uncharacterized protein</fullName>
    </submittedName>
</protein>
<accession>A0A164T257</accession>
<evidence type="ECO:0000313" key="2">
    <source>
        <dbReference type="Proteomes" id="UP000076722"/>
    </source>
</evidence>
<dbReference type="EMBL" id="KV419412">
    <property type="protein sequence ID" value="KZS92010.1"/>
    <property type="molecule type" value="Genomic_DNA"/>
</dbReference>
<proteinExistence type="predicted"/>
<gene>
    <name evidence="1" type="ORF">SISNIDRAFT_456212</name>
</gene>
<evidence type="ECO:0000313" key="1">
    <source>
        <dbReference type="EMBL" id="KZS92010.1"/>
    </source>
</evidence>
<name>A0A164T257_9AGAM</name>
<dbReference type="Proteomes" id="UP000076722">
    <property type="component" value="Unassembled WGS sequence"/>
</dbReference>
<organism evidence="1 2">
    <name type="scientific">Sistotremastrum niveocremeum HHB9708</name>
    <dbReference type="NCBI Taxonomy" id="1314777"/>
    <lineage>
        <taxon>Eukaryota</taxon>
        <taxon>Fungi</taxon>
        <taxon>Dikarya</taxon>
        <taxon>Basidiomycota</taxon>
        <taxon>Agaricomycotina</taxon>
        <taxon>Agaricomycetes</taxon>
        <taxon>Sistotremastrales</taxon>
        <taxon>Sistotremastraceae</taxon>
        <taxon>Sertulicium</taxon>
        <taxon>Sertulicium niveocremeum</taxon>
    </lineage>
</organism>
<keyword evidence="2" id="KW-1185">Reference proteome</keyword>
<reference evidence="1 2" key="1">
    <citation type="journal article" date="2016" name="Mol. Biol. Evol.">
        <title>Comparative Genomics of Early-Diverging Mushroom-Forming Fungi Provides Insights into the Origins of Lignocellulose Decay Capabilities.</title>
        <authorList>
            <person name="Nagy L.G."/>
            <person name="Riley R."/>
            <person name="Tritt A."/>
            <person name="Adam C."/>
            <person name="Daum C."/>
            <person name="Floudas D."/>
            <person name="Sun H."/>
            <person name="Yadav J.S."/>
            <person name="Pangilinan J."/>
            <person name="Larsson K.H."/>
            <person name="Matsuura K."/>
            <person name="Barry K."/>
            <person name="Labutti K."/>
            <person name="Kuo R."/>
            <person name="Ohm R.A."/>
            <person name="Bhattacharya S.S."/>
            <person name="Shirouzu T."/>
            <person name="Yoshinaga Y."/>
            <person name="Martin F.M."/>
            <person name="Grigoriev I.V."/>
            <person name="Hibbett D.S."/>
        </authorList>
    </citation>
    <scope>NUCLEOTIDE SEQUENCE [LARGE SCALE GENOMIC DNA]</scope>
    <source>
        <strain evidence="1 2">HHB9708</strain>
    </source>
</reference>